<evidence type="ECO:0000256" key="4">
    <source>
        <dbReference type="ARBA" id="ARBA00023163"/>
    </source>
</evidence>
<evidence type="ECO:0000256" key="1">
    <source>
        <dbReference type="ARBA" id="ARBA00022491"/>
    </source>
</evidence>
<evidence type="ECO:0000313" key="7">
    <source>
        <dbReference type="EMBL" id="GAA3689380.1"/>
    </source>
</evidence>
<dbReference type="RefSeq" id="WP_344886441.1">
    <property type="nucleotide sequence ID" value="NZ_BAAAZP010000112.1"/>
</dbReference>
<dbReference type="PROSITE" id="PS50932">
    <property type="entry name" value="HTH_LACI_2"/>
    <property type="match status" value="1"/>
</dbReference>
<keyword evidence="4" id="KW-0804">Transcription</keyword>
<accession>A0ABP7CJD3</accession>
<keyword evidence="2" id="KW-0805">Transcription regulation</keyword>
<dbReference type="PANTHER" id="PTHR30146">
    <property type="entry name" value="LACI-RELATED TRANSCRIPTIONAL REPRESSOR"/>
    <property type="match status" value="1"/>
</dbReference>
<feature type="domain" description="HTH cro/C1-type" evidence="6">
    <location>
        <begin position="3"/>
        <end position="43"/>
    </location>
</feature>
<evidence type="ECO:0000313" key="8">
    <source>
        <dbReference type="Proteomes" id="UP001500902"/>
    </source>
</evidence>
<proteinExistence type="predicted"/>
<evidence type="ECO:0000256" key="2">
    <source>
        <dbReference type="ARBA" id="ARBA00023015"/>
    </source>
</evidence>
<dbReference type="SMART" id="SM00354">
    <property type="entry name" value="HTH_LACI"/>
    <property type="match status" value="1"/>
</dbReference>
<dbReference type="InterPro" id="IPR000843">
    <property type="entry name" value="HTH_LacI"/>
</dbReference>
<dbReference type="GO" id="GO:0003677">
    <property type="term" value="F:DNA binding"/>
    <property type="evidence" value="ECO:0007669"/>
    <property type="project" value="UniProtKB-KW"/>
</dbReference>
<dbReference type="EMBL" id="BAAAZP010000112">
    <property type="protein sequence ID" value="GAA3689380.1"/>
    <property type="molecule type" value="Genomic_DNA"/>
</dbReference>
<keyword evidence="8" id="KW-1185">Reference proteome</keyword>
<evidence type="ECO:0000259" key="6">
    <source>
        <dbReference type="PROSITE" id="PS50943"/>
    </source>
</evidence>
<sequence length="329" mass="35070">MPTIYDVAREAGVSAATVSRVLNGQRTVDPDMVARVLTAVRELNYRPNAVARNLRRSRTTLWAVIISDIGNPFFTDTVRGIEDVAQQAGYSIVLCNSDENPAKEETYVTAALSEQMAGVIISSSGSAKAAKTLLDSPVPVVAIDRVLPRGTVDTVVVDNEAAARTATRHLLESGYERIACITGPEGVSTADLRLRGYVDALAVEPVVARTDFREQGGYDAMAGLLASPSRPDAVFVTNNLMTVGALRCLADRGIDVPGEMGLVGFDEIPWADLVRPSLTTVAQPTYELGRMAARLLVDRIAAPSAKPATVVLPAELRPRQSSTRPSPAS</sequence>
<dbReference type="PANTHER" id="PTHR30146:SF148">
    <property type="entry name" value="HTH-TYPE TRANSCRIPTIONAL REPRESSOR PURR-RELATED"/>
    <property type="match status" value="1"/>
</dbReference>
<dbReference type="Pfam" id="PF00356">
    <property type="entry name" value="LacI"/>
    <property type="match status" value="1"/>
</dbReference>
<protein>
    <submittedName>
        <fullName evidence="7">LacI family DNA-binding transcriptional regulator</fullName>
    </submittedName>
</protein>
<dbReference type="SUPFAM" id="SSF53822">
    <property type="entry name" value="Periplasmic binding protein-like I"/>
    <property type="match status" value="1"/>
</dbReference>
<dbReference type="PROSITE" id="PS50943">
    <property type="entry name" value="HTH_CROC1"/>
    <property type="match status" value="1"/>
</dbReference>
<dbReference type="InterPro" id="IPR001387">
    <property type="entry name" value="Cro/C1-type_HTH"/>
</dbReference>
<evidence type="ECO:0000259" key="5">
    <source>
        <dbReference type="PROSITE" id="PS50932"/>
    </source>
</evidence>
<dbReference type="Proteomes" id="UP001500902">
    <property type="component" value="Unassembled WGS sequence"/>
</dbReference>
<dbReference type="Gene3D" id="1.10.260.40">
    <property type="entry name" value="lambda repressor-like DNA-binding domains"/>
    <property type="match status" value="1"/>
</dbReference>
<reference evidence="8" key="1">
    <citation type="journal article" date="2019" name="Int. J. Syst. Evol. Microbiol.">
        <title>The Global Catalogue of Microorganisms (GCM) 10K type strain sequencing project: providing services to taxonomists for standard genome sequencing and annotation.</title>
        <authorList>
            <consortium name="The Broad Institute Genomics Platform"/>
            <consortium name="The Broad Institute Genome Sequencing Center for Infectious Disease"/>
            <person name="Wu L."/>
            <person name="Ma J."/>
        </authorList>
    </citation>
    <scope>NUCLEOTIDE SEQUENCE [LARGE SCALE GENOMIC DNA]</scope>
    <source>
        <strain evidence="8">JCM 16904</strain>
    </source>
</reference>
<dbReference type="InterPro" id="IPR028082">
    <property type="entry name" value="Peripla_BP_I"/>
</dbReference>
<evidence type="ECO:0000256" key="3">
    <source>
        <dbReference type="ARBA" id="ARBA00023125"/>
    </source>
</evidence>
<dbReference type="PROSITE" id="PS00356">
    <property type="entry name" value="HTH_LACI_1"/>
    <property type="match status" value="1"/>
</dbReference>
<dbReference type="CDD" id="cd01392">
    <property type="entry name" value="HTH_LacI"/>
    <property type="match status" value="1"/>
</dbReference>
<dbReference type="InterPro" id="IPR010982">
    <property type="entry name" value="Lambda_DNA-bd_dom_sf"/>
</dbReference>
<dbReference type="PRINTS" id="PR00036">
    <property type="entry name" value="HTHLACI"/>
</dbReference>
<keyword evidence="3 7" id="KW-0238">DNA-binding</keyword>
<dbReference type="InterPro" id="IPR046335">
    <property type="entry name" value="LacI/GalR-like_sensor"/>
</dbReference>
<organism evidence="7 8">
    <name type="scientific">Nonomuraea antimicrobica</name>
    <dbReference type="NCBI Taxonomy" id="561173"/>
    <lineage>
        <taxon>Bacteria</taxon>
        <taxon>Bacillati</taxon>
        <taxon>Actinomycetota</taxon>
        <taxon>Actinomycetes</taxon>
        <taxon>Streptosporangiales</taxon>
        <taxon>Streptosporangiaceae</taxon>
        <taxon>Nonomuraea</taxon>
    </lineage>
</organism>
<dbReference type="CDD" id="cd06267">
    <property type="entry name" value="PBP1_LacI_sugar_binding-like"/>
    <property type="match status" value="1"/>
</dbReference>
<keyword evidence="1" id="KW-0678">Repressor</keyword>
<name>A0ABP7CJD3_9ACTN</name>
<dbReference type="Pfam" id="PF13377">
    <property type="entry name" value="Peripla_BP_3"/>
    <property type="match status" value="1"/>
</dbReference>
<dbReference type="Gene3D" id="3.40.50.2300">
    <property type="match status" value="2"/>
</dbReference>
<comment type="caution">
    <text evidence="7">The sequence shown here is derived from an EMBL/GenBank/DDBJ whole genome shotgun (WGS) entry which is preliminary data.</text>
</comment>
<dbReference type="SUPFAM" id="SSF47413">
    <property type="entry name" value="lambda repressor-like DNA-binding domains"/>
    <property type="match status" value="1"/>
</dbReference>
<gene>
    <name evidence="7" type="ORF">GCM10022224_063540</name>
</gene>
<feature type="domain" description="HTH lacI-type" evidence="5">
    <location>
        <begin position="2"/>
        <end position="56"/>
    </location>
</feature>